<dbReference type="Gene3D" id="3.40.50.300">
    <property type="entry name" value="P-loop containing nucleotide triphosphate hydrolases"/>
    <property type="match status" value="1"/>
</dbReference>
<dbReference type="PROSITE" id="PS00688">
    <property type="entry name" value="SIGMA54_INTERACT_3"/>
    <property type="match status" value="1"/>
</dbReference>
<dbReference type="SUPFAM" id="SSF46689">
    <property type="entry name" value="Homeodomain-like"/>
    <property type="match status" value="1"/>
</dbReference>
<dbReference type="Pfam" id="PF13426">
    <property type="entry name" value="PAS_9"/>
    <property type="match status" value="2"/>
</dbReference>
<dbReference type="InterPro" id="IPR027417">
    <property type="entry name" value="P-loop_NTPase"/>
</dbReference>
<dbReference type="InterPro" id="IPR009057">
    <property type="entry name" value="Homeodomain-like_sf"/>
</dbReference>
<dbReference type="Pfam" id="PF02954">
    <property type="entry name" value="HTH_8"/>
    <property type="match status" value="1"/>
</dbReference>
<evidence type="ECO:0000256" key="3">
    <source>
        <dbReference type="ARBA" id="ARBA00023015"/>
    </source>
</evidence>
<dbReference type="FunFam" id="3.40.50.300:FF:000006">
    <property type="entry name" value="DNA-binding transcriptional regulator NtrC"/>
    <property type="match status" value="1"/>
</dbReference>
<dbReference type="Proteomes" id="UP000218387">
    <property type="component" value="Chromosome"/>
</dbReference>
<dbReference type="PANTHER" id="PTHR32071">
    <property type="entry name" value="TRANSCRIPTIONAL REGULATORY PROTEIN"/>
    <property type="match status" value="1"/>
</dbReference>
<dbReference type="GO" id="GO:0006355">
    <property type="term" value="P:regulation of DNA-templated transcription"/>
    <property type="evidence" value="ECO:0007669"/>
    <property type="project" value="InterPro"/>
</dbReference>
<dbReference type="SMART" id="SM00382">
    <property type="entry name" value="AAA"/>
    <property type="match status" value="1"/>
</dbReference>
<dbReference type="InterPro" id="IPR025944">
    <property type="entry name" value="Sigma_54_int_dom_CS"/>
</dbReference>
<dbReference type="NCBIfam" id="TIGR00229">
    <property type="entry name" value="sensory_box"/>
    <property type="match status" value="1"/>
</dbReference>
<dbReference type="SUPFAM" id="SSF52540">
    <property type="entry name" value="P-loop containing nucleoside triphosphate hydrolases"/>
    <property type="match status" value="1"/>
</dbReference>
<dbReference type="PROSITE" id="PS50045">
    <property type="entry name" value="SIGMA54_INTERACT_4"/>
    <property type="match status" value="1"/>
</dbReference>
<organism evidence="8 9">
    <name type="scientific">Eubacterium maltosivorans</name>
    <dbReference type="NCBI Taxonomy" id="2041044"/>
    <lineage>
        <taxon>Bacteria</taxon>
        <taxon>Bacillati</taxon>
        <taxon>Bacillota</taxon>
        <taxon>Clostridia</taxon>
        <taxon>Eubacteriales</taxon>
        <taxon>Eubacteriaceae</taxon>
        <taxon>Eubacterium</taxon>
    </lineage>
</organism>
<keyword evidence="3" id="KW-0805">Transcription regulation</keyword>
<keyword evidence="2" id="KW-0067">ATP-binding</keyword>
<feature type="domain" description="Sigma-54 factor interaction" evidence="6">
    <location>
        <begin position="261"/>
        <end position="489"/>
    </location>
</feature>
<gene>
    <name evidence="8" type="ORF">CPZ25_018420</name>
</gene>
<dbReference type="PROSITE" id="PS00675">
    <property type="entry name" value="SIGMA54_INTERACT_1"/>
    <property type="match status" value="1"/>
</dbReference>
<dbReference type="SMART" id="SM00091">
    <property type="entry name" value="PAS"/>
    <property type="match status" value="2"/>
</dbReference>
<dbReference type="InterPro" id="IPR025662">
    <property type="entry name" value="Sigma_54_int_dom_ATP-bd_1"/>
</dbReference>
<dbReference type="Pfam" id="PF25601">
    <property type="entry name" value="AAA_lid_14"/>
    <property type="match status" value="1"/>
</dbReference>
<dbReference type="InterPro" id="IPR058031">
    <property type="entry name" value="AAA_lid_NorR"/>
</dbReference>
<keyword evidence="5" id="KW-0804">Transcription</keyword>
<dbReference type="GO" id="GO:0005524">
    <property type="term" value="F:ATP binding"/>
    <property type="evidence" value="ECO:0007669"/>
    <property type="project" value="UniProtKB-KW"/>
</dbReference>
<dbReference type="RefSeq" id="WP_096918973.1">
    <property type="nucleotide sequence ID" value="NZ_CABJDW020000002.1"/>
</dbReference>
<evidence type="ECO:0000256" key="5">
    <source>
        <dbReference type="ARBA" id="ARBA00023163"/>
    </source>
</evidence>
<proteinExistence type="predicted"/>
<name>A0A4P9CCA6_EUBML</name>
<evidence type="ECO:0000259" key="6">
    <source>
        <dbReference type="PROSITE" id="PS50045"/>
    </source>
</evidence>
<dbReference type="PANTHER" id="PTHR32071:SF74">
    <property type="entry name" value="TRANSCRIPTIONAL ACTIVATOR ROCR"/>
    <property type="match status" value="1"/>
</dbReference>
<keyword evidence="1" id="KW-0547">Nucleotide-binding</keyword>
<feature type="domain" description="PAS" evidence="7">
    <location>
        <begin position="111"/>
        <end position="159"/>
    </location>
</feature>
<evidence type="ECO:0000256" key="4">
    <source>
        <dbReference type="ARBA" id="ARBA00023125"/>
    </source>
</evidence>
<dbReference type="Pfam" id="PF00158">
    <property type="entry name" value="Sigma54_activat"/>
    <property type="match status" value="1"/>
</dbReference>
<dbReference type="InterPro" id="IPR003593">
    <property type="entry name" value="AAA+_ATPase"/>
</dbReference>
<dbReference type="PRINTS" id="PR01590">
    <property type="entry name" value="HTHFIS"/>
</dbReference>
<evidence type="ECO:0000313" key="8">
    <source>
        <dbReference type="EMBL" id="QCT73203.1"/>
    </source>
</evidence>
<dbReference type="InterPro" id="IPR025943">
    <property type="entry name" value="Sigma_54_int_dom_ATP-bd_2"/>
</dbReference>
<dbReference type="EMBL" id="CP029487">
    <property type="protein sequence ID" value="QCT73203.1"/>
    <property type="molecule type" value="Genomic_DNA"/>
</dbReference>
<dbReference type="SUPFAM" id="SSF55785">
    <property type="entry name" value="PYP-like sensor domain (PAS domain)"/>
    <property type="match status" value="1"/>
</dbReference>
<evidence type="ECO:0000256" key="2">
    <source>
        <dbReference type="ARBA" id="ARBA00022840"/>
    </source>
</evidence>
<dbReference type="KEGG" id="emt:CPZ25_018420"/>
<dbReference type="PROSITE" id="PS50112">
    <property type="entry name" value="PAS"/>
    <property type="match status" value="1"/>
</dbReference>
<protein>
    <submittedName>
        <fullName evidence="8">PAS domain S-box protein</fullName>
    </submittedName>
</protein>
<evidence type="ECO:0000256" key="1">
    <source>
        <dbReference type="ARBA" id="ARBA00022741"/>
    </source>
</evidence>
<sequence length="585" mass="67021">MTKIDKKVNDTIQEFIDFIDLRYKGLVITDQFSKIVKFNDRFLEIFHLNVSDTLEIHLEELFLKYGIDEDSEYFYDLDKNQVNVRFKSMNFGEETKLNIWIFEVVGLENARISLLETIVQFSKDGIHAVNQDGKIIVYNEAQGKIDNYEPSQVIGRHAMDIYALDYESSLLLRVLKTQKPIENVRQGYYTKAGTFVDCVTSVIPLYYHGKIFGSAAIVRDYNGILQTLDEEKKQTSKERIKTITTQPNYESKQTRYTFDSIITVNPELAKSIQSAKQAAQTDSNILIIGETGTGKEMFAQSIHAYSTRRDKPFLAINCAAIPESLLEGLLFGTTKGSFTGATDKPGLFEEADGGTIFLDEINSMSLFLQSKLLRVLEERTVTRLGSNKMIHVSARIISSCNENPAQAIQDNNFRSDLFYRLAVVYIVIPSLRMRLDDVSLLTKYFIEMYNKQFDKKIIGVDSEVKQLFDHYSWPGNVRQLRHLLESAMNVIDPDETYIGIRHLPKYILGEDKIGNYEGQPEQPGEIRTSVSIDKGQNIFEELKEKEKEFIIESLTKNGGNIAKTAKQMGMSRQKLYYKLKKYNLK</sequence>
<dbReference type="CDD" id="cd00009">
    <property type="entry name" value="AAA"/>
    <property type="match status" value="1"/>
</dbReference>
<dbReference type="CDD" id="cd00130">
    <property type="entry name" value="PAS"/>
    <property type="match status" value="1"/>
</dbReference>
<dbReference type="InterPro" id="IPR035965">
    <property type="entry name" value="PAS-like_dom_sf"/>
</dbReference>
<evidence type="ECO:0000259" key="7">
    <source>
        <dbReference type="PROSITE" id="PS50112"/>
    </source>
</evidence>
<dbReference type="Gene3D" id="3.30.450.20">
    <property type="entry name" value="PAS domain"/>
    <property type="match status" value="1"/>
</dbReference>
<dbReference type="AlphaFoldDB" id="A0A4P9CCA6"/>
<dbReference type="GO" id="GO:0043565">
    <property type="term" value="F:sequence-specific DNA binding"/>
    <property type="evidence" value="ECO:0007669"/>
    <property type="project" value="InterPro"/>
</dbReference>
<accession>A0A4P9CCA6</accession>
<reference evidence="8 9" key="1">
    <citation type="submission" date="2018-05" db="EMBL/GenBank/DDBJ databases">
        <title>Genome comparison of Eubacterium sp.</title>
        <authorList>
            <person name="Feng Y."/>
            <person name="Sanchez-Andrea I."/>
            <person name="Stams A.J.M."/>
            <person name="De Vos W.M."/>
        </authorList>
    </citation>
    <scope>NUCLEOTIDE SEQUENCE [LARGE SCALE GENOMIC DNA]</scope>
    <source>
        <strain evidence="8 9">YI</strain>
    </source>
</reference>
<dbReference type="PROSITE" id="PS00676">
    <property type="entry name" value="SIGMA54_INTERACT_2"/>
    <property type="match status" value="1"/>
</dbReference>
<evidence type="ECO:0000313" key="9">
    <source>
        <dbReference type="Proteomes" id="UP000218387"/>
    </source>
</evidence>
<keyword evidence="4" id="KW-0238">DNA-binding</keyword>
<dbReference type="Gene3D" id="1.10.10.60">
    <property type="entry name" value="Homeodomain-like"/>
    <property type="match status" value="1"/>
</dbReference>
<keyword evidence="9" id="KW-1185">Reference proteome</keyword>
<dbReference type="InterPro" id="IPR002197">
    <property type="entry name" value="HTH_Fis"/>
</dbReference>
<dbReference type="InterPro" id="IPR000014">
    <property type="entry name" value="PAS"/>
</dbReference>
<dbReference type="Gene3D" id="1.10.8.60">
    <property type="match status" value="1"/>
</dbReference>
<dbReference type="InterPro" id="IPR002078">
    <property type="entry name" value="Sigma_54_int"/>
</dbReference>